<sequence length="473" mass="52014">MTQRARVSIHAAPQPAAPTETALLNGSPSLLASGGFPDTREQPAPDRFGGEAPLDTPLFNRRRPNPAAVTEAATVAKKSGPIKLWDIPHKYHCPIVGTCLLVDELRRISDKVEAGAHRSANDYRIHVRFVGAAETKNPLSIATQRLLDRKFASSIRQFARAKGSDEIEALWRGAVAEGNIPGPFWALMSHPRADHRVKAIAYEDVHMLSHQVGAGLQAEAKALAEARARLDQVERDRQAEKRRLERQLADRDRELAALREELDLAAARQRQPACVEPPQRPDRDQESTARVRAAALEARITDLDRNLERMTRENRRLARQVQDLSNENHALTANLAEQQAAKEALERLLSRAGASSEGLPGCAGSGECAKCVDLGGRRILCIGGRGTLADHYRDLVARYNGELVRHDGGLEDSHRRLEAMMAAADAVVCPADFVSHNAYQRAKRFCKRHAKPCILLRSSGIANFARALEQLAA</sequence>
<keyword evidence="2" id="KW-0175">Coiled coil</keyword>
<evidence type="ECO:0000313" key="4">
    <source>
        <dbReference type="EMBL" id="MEY6433789.1"/>
    </source>
</evidence>
<evidence type="ECO:0000256" key="3">
    <source>
        <dbReference type="SAM" id="MobiDB-lite"/>
    </source>
</evidence>
<name>A0ABV4BII4_9GAMM</name>
<feature type="coiled-coil region" evidence="2">
    <location>
        <begin position="293"/>
        <end position="348"/>
    </location>
</feature>
<evidence type="ECO:0000313" key="5">
    <source>
        <dbReference type="Proteomes" id="UP001564408"/>
    </source>
</evidence>
<protein>
    <submittedName>
        <fullName evidence="4">DUF2325 domain-containing protein</fullName>
    </submittedName>
</protein>
<evidence type="ECO:0000256" key="1">
    <source>
        <dbReference type="ARBA" id="ARBA00007189"/>
    </source>
</evidence>
<reference evidence="4 5" key="1">
    <citation type="submission" date="2024-05" db="EMBL/GenBank/DDBJ databases">
        <title>Genome Sequence and Characterization of the New Strain Purple Sulfur Bacterium of Genus Thioalkalicoccus.</title>
        <authorList>
            <person name="Bryantseva I.A."/>
            <person name="Kyndt J.A."/>
            <person name="Imhoff J.F."/>
        </authorList>
    </citation>
    <scope>NUCLEOTIDE SEQUENCE [LARGE SCALE GENOMIC DNA]</scope>
    <source>
        <strain evidence="4 5">Um2</strain>
    </source>
</reference>
<feature type="compositionally biased region" description="Basic and acidic residues" evidence="3">
    <location>
        <begin position="279"/>
        <end position="288"/>
    </location>
</feature>
<accession>A0ABV4BII4</accession>
<dbReference type="InterPro" id="IPR016772">
    <property type="entry name" value="UCP020408"/>
</dbReference>
<gene>
    <name evidence="4" type="ORF">ABC977_15395</name>
</gene>
<dbReference type="RefSeq" id="WP_369668174.1">
    <property type="nucleotide sequence ID" value="NZ_JBDKXB010000028.1"/>
</dbReference>
<organism evidence="4 5">
    <name type="scientific">Thioalkalicoccus limnaeus</name>
    <dbReference type="NCBI Taxonomy" id="120681"/>
    <lineage>
        <taxon>Bacteria</taxon>
        <taxon>Pseudomonadati</taxon>
        <taxon>Pseudomonadota</taxon>
        <taxon>Gammaproteobacteria</taxon>
        <taxon>Chromatiales</taxon>
        <taxon>Chromatiaceae</taxon>
        <taxon>Thioalkalicoccus</taxon>
    </lineage>
</organism>
<comment type="similarity">
    <text evidence="1">Belongs to the UPF0751 family.</text>
</comment>
<dbReference type="Proteomes" id="UP001564408">
    <property type="component" value="Unassembled WGS sequence"/>
</dbReference>
<dbReference type="Pfam" id="PF10087">
    <property type="entry name" value="DUF2325"/>
    <property type="match status" value="1"/>
</dbReference>
<proteinExistence type="inferred from homology"/>
<feature type="coiled-coil region" evidence="2">
    <location>
        <begin position="216"/>
        <end position="268"/>
    </location>
</feature>
<feature type="region of interest" description="Disordered" evidence="3">
    <location>
        <begin position="269"/>
        <end position="288"/>
    </location>
</feature>
<dbReference type="Gene3D" id="1.10.287.1490">
    <property type="match status" value="1"/>
</dbReference>
<comment type="caution">
    <text evidence="4">The sequence shown here is derived from an EMBL/GenBank/DDBJ whole genome shotgun (WGS) entry which is preliminary data.</text>
</comment>
<evidence type="ECO:0000256" key="2">
    <source>
        <dbReference type="SAM" id="Coils"/>
    </source>
</evidence>
<keyword evidence="5" id="KW-1185">Reference proteome</keyword>
<dbReference type="EMBL" id="JBDKXB010000028">
    <property type="protein sequence ID" value="MEY6433789.1"/>
    <property type="molecule type" value="Genomic_DNA"/>
</dbReference>
<feature type="region of interest" description="Disordered" evidence="3">
    <location>
        <begin position="25"/>
        <end position="64"/>
    </location>
</feature>